<dbReference type="EMBL" id="VTDN01000010">
    <property type="protein sequence ID" value="MEB5477597.1"/>
    <property type="molecule type" value="Genomic_DNA"/>
</dbReference>
<dbReference type="InterPro" id="IPR019289">
    <property type="entry name" value="Phage_tail_E/E"/>
</dbReference>
<reference evidence="1 2" key="1">
    <citation type="submission" date="2019-08" db="EMBL/GenBank/DDBJ databases">
        <title>Five species of Acinetobacter isolated from floral nectar and animal pollinators.</title>
        <authorList>
            <person name="Hendry T.A."/>
        </authorList>
    </citation>
    <scope>NUCLEOTIDE SEQUENCE [LARGE SCALE GENOMIC DNA]</scope>
    <source>
        <strain evidence="1 2">MD18.27</strain>
    </source>
</reference>
<organism evidence="1 2">
    <name type="scientific">Acinetobacter pollinis</name>
    <dbReference type="NCBI Taxonomy" id="2605270"/>
    <lineage>
        <taxon>Bacteria</taxon>
        <taxon>Pseudomonadati</taxon>
        <taxon>Pseudomonadota</taxon>
        <taxon>Gammaproteobacteria</taxon>
        <taxon>Moraxellales</taxon>
        <taxon>Moraxellaceae</taxon>
        <taxon>Acinetobacter</taxon>
    </lineage>
</organism>
<protein>
    <submittedName>
        <fullName evidence="1">Phage tail assembly protein</fullName>
    </submittedName>
</protein>
<sequence>MTTEQQQENLEAINLDLQTIELDSDIQIAGQRLEKLEIRKPNAQALSGVKIVDLLQGDVNAVLKVLPRVSNPTLTTQQVNQLEPSDIAQVGGALMLFLQPKSQRAELLRQQ</sequence>
<keyword evidence="2" id="KW-1185">Reference proteome</keyword>
<name>A0ABU6DUQ5_9GAMM</name>
<comment type="caution">
    <text evidence="1">The sequence shown here is derived from an EMBL/GenBank/DDBJ whole genome shotgun (WGS) entry which is preliminary data.</text>
</comment>
<dbReference type="Pfam" id="PF10109">
    <property type="entry name" value="Phage_TAC_7"/>
    <property type="match status" value="1"/>
</dbReference>
<evidence type="ECO:0000313" key="1">
    <source>
        <dbReference type="EMBL" id="MEB5477597.1"/>
    </source>
</evidence>
<accession>A0ABU6DUQ5</accession>
<evidence type="ECO:0000313" key="2">
    <source>
        <dbReference type="Proteomes" id="UP001339883"/>
    </source>
</evidence>
<dbReference type="RefSeq" id="WP_325775984.1">
    <property type="nucleotide sequence ID" value="NZ_VTDN01000010.1"/>
</dbReference>
<dbReference type="Proteomes" id="UP001339883">
    <property type="component" value="Unassembled WGS sequence"/>
</dbReference>
<proteinExistence type="predicted"/>
<gene>
    <name evidence="1" type="ORF">I2F25_11170</name>
</gene>